<reference evidence="1" key="1">
    <citation type="submission" date="2019-12" db="EMBL/GenBank/DDBJ databases">
        <title>Genome sequencing and annotation of Brassica cretica.</title>
        <authorList>
            <person name="Studholme D.J."/>
            <person name="Sarris P.F."/>
        </authorList>
    </citation>
    <scope>NUCLEOTIDE SEQUENCE</scope>
    <source>
        <strain evidence="1">PFS-001/15</strain>
        <tissue evidence="1">Leaf</tissue>
    </source>
</reference>
<dbReference type="EMBL" id="QGKW02001988">
    <property type="protein sequence ID" value="KAF2553568.1"/>
    <property type="molecule type" value="Genomic_DNA"/>
</dbReference>
<accession>A0A8S9HCC2</accession>
<evidence type="ECO:0000313" key="2">
    <source>
        <dbReference type="Proteomes" id="UP000712281"/>
    </source>
</evidence>
<protein>
    <submittedName>
        <fullName evidence="1">Uncharacterized protein</fullName>
    </submittedName>
</protein>
<sequence length="77" mass="8818">MEENLAEVMQDMSLGEDKSIIIPDEDEYCAMDRGGRNCRNRTTKRTSNGRELERVGVEVARADRCRVASWLIGDREL</sequence>
<dbReference type="AlphaFoldDB" id="A0A8S9HCC2"/>
<gene>
    <name evidence="1" type="ORF">F2Q68_00036458</name>
</gene>
<proteinExistence type="predicted"/>
<comment type="caution">
    <text evidence="1">The sequence shown here is derived from an EMBL/GenBank/DDBJ whole genome shotgun (WGS) entry which is preliminary data.</text>
</comment>
<organism evidence="1 2">
    <name type="scientific">Brassica cretica</name>
    <name type="common">Mustard</name>
    <dbReference type="NCBI Taxonomy" id="69181"/>
    <lineage>
        <taxon>Eukaryota</taxon>
        <taxon>Viridiplantae</taxon>
        <taxon>Streptophyta</taxon>
        <taxon>Embryophyta</taxon>
        <taxon>Tracheophyta</taxon>
        <taxon>Spermatophyta</taxon>
        <taxon>Magnoliopsida</taxon>
        <taxon>eudicotyledons</taxon>
        <taxon>Gunneridae</taxon>
        <taxon>Pentapetalae</taxon>
        <taxon>rosids</taxon>
        <taxon>malvids</taxon>
        <taxon>Brassicales</taxon>
        <taxon>Brassicaceae</taxon>
        <taxon>Brassiceae</taxon>
        <taxon>Brassica</taxon>
    </lineage>
</organism>
<dbReference type="Proteomes" id="UP000712281">
    <property type="component" value="Unassembled WGS sequence"/>
</dbReference>
<evidence type="ECO:0000313" key="1">
    <source>
        <dbReference type="EMBL" id="KAF2553568.1"/>
    </source>
</evidence>
<name>A0A8S9HCC2_BRACR</name>